<evidence type="ECO:0000313" key="2">
    <source>
        <dbReference type="Proteomes" id="UP001055102"/>
    </source>
</evidence>
<dbReference type="EMBL" id="BPQR01000054">
    <property type="protein sequence ID" value="GJE07795.1"/>
    <property type="molecule type" value="Genomic_DNA"/>
</dbReference>
<evidence type="ECO:0000313" key="1">
    <source>
        <dbReference type="EMBL" id="GJE07795.1"/>
    </source>
</evidence>
<protein>
    <recommendedName>
        <fullName evidence="3">DUF1330 domain-containing protein</fullName>
    </recommendedName>
</protein>
<reference evidence="1" key="2">
    <citation type="submission" date="2021-08" db="EMBL/GenBank/DDBJ databases">
        <authorList>
            <person name="Tani A."/>
            <person name="Ola A."/>
            <person name="Ogura Y."/>
            <person name="Katsura K."/>
            <person name="Hayashi T."/>
        </authorList>
    </citation>
    <scope>NUCLEOTIDE SEQUENCE</scope>
    <source>
        <strain evidence="1">LMG 23639</strain>
    </source>
</reference>
<organism evidence="1 2">
    <name type="scientific">Methylobacterium jeotgali</name>
    <dbReference type="NCBI Taxonomy" id="381630"/>
    <lineage>
        <taxon>Bacteria</taxon>
        <taxon>Pseudomonadati</taxon>
        <taxon>Pseudomonadota</taxon>
        <taxon>Alphaproteobacteria</taxon>
        <taxon>Hyphomicrobiales</taxon>
        <taxon>Methylobacteriaceae</taxon>
        <taxon>Methylobacterium</taxon>
    </lineage>
</organism>
<reference evidence="1" key="1">
    <citation type="journal article" date="2021" name="Front. Microbiol.">
        <title>Comprehensive Comparative Genomics and Phenotyping of Methylobacterium Species.</title>
        <authorList>
            <person name="Alessa O."/>
            <person name="Ogura Y."/>
            <person name="Fujitani Y."/>
            <person name="Takami H."/>
            <person name="Hayashi T."/>
            <person name="Sahin N."/>
            <person name="Tani A."/>
        </authorList>
    </citation>
    <scope>NUCLEOTIDE SEQUENCE</scope>
    <source>
        <strain evidence="1">LMG 23639</strain>
    </source>
</reference>
<proteinExistence type="predicted"/>
<evidence type="ECO:0008006" key="3">
    <source>
        <dbReference type="Google" id="ProtNLM"/>
    </source>
</evidence>
<comment type="caution">
    <text evidence="1">The sequence shown here is derived from an EMBL/GenBank/DDBJ whole genome shotgun (WGS) entry which is preliminary data.</text>
</comment>
<dbReference type="Proteomes" id="UP001055102">
    <property type="component" value="Unassembled WGS sequence"/>
</dbReference>
<gene>
    <name evidence="1" type="ORF">AOPFMNJM_3125</name>
</gene>
<accession>A0ABQ4SZ62</accession>
<sequence>MIDIVKLVQAKNPALGAYVLVLRADSRALAAPDRLTEEAAAWMEARTPGARLVRESVLLAPFPGGVPAERTVSVLAFRDAQQLAAFATTWTGDSETEA</sequence>
<dbReference type="RefSeq" id="WP_238277145.1">
    <property type="nucleotide sequence ID" value="NZ_BPQR01000054.1"/>
</dbReference>
<name>A0ABQ4SZ62_9HYPH</name>
<keyword evidence="2" id="KW-1185">Reference proteome</keyword>